<dbReference type="OrthoDB" id="5982228at2759"/>
<gene>
    <name evidence="7" type="ORF">JX265_008047</name>
</gene>
<dbReference type="Gene3D" id="1.20.1740.10">
    <property type="entry name" value="Amino acid/polyamine transporter I"/>
    <property type="match status" value="1"/>
</dbReference>
<keyword evidence="3 6" id="KW-1133">Transmembrane helix</keyword>
<dbReference type="InterPro" id="IPR002293">
    <property type="entry name" value="AA/rel_permease1"/>
</dbReference>
<evidence type="ECO:0000313" key="7">
    <source>
        <dbReference type="EMBL" id="KAI1865724.1"/>
    </source>
</evidence>
<dbReference type="AlphaFoldDB" id="A0A9P9WIV1"/>
<feature type="compositionally biased region" description="Polar residues" evidence="5">
    <location>
        <begin position="15"/>
        <end position="30"/>
    </location>
</feature>
<evidence type="ECO:0000256" key="6">
    <source>
        <dbReference type="SAM" id="Phobius"/>
    </source>
</evidence>
<proteinExistence type="predicted"/>
<dbReference type="InterPro" id="IPR050598">
    <property type="entry name" value="AminoAcid_Transporter"/>
</dbReference>
<comment type="subcellular location">
    <subcellularLocation>
        <location evidence="1">Membrane</location>
        <topology evidence="1">Multi-pass membrane protein</topology>
    </subcellularLocation>
</comment>
<name>A0A9P9WIV1_9PEZI</name>
<feature type="transmembrane region" description="Helical" evidence="6">
    <location>
        <begin position="152"/>
        <end position="173"/>
    </location>
</feature>
<evidence type="ECO:0000256" key="3">
    <source>
        <dbReference type="ARBA" id="ARBA00022989"/>
    </source>
</evidence>
<keyword evidence="2 6" id="KW-0812">Transmembrane</keyword>
<dbReference type="GO" id="GO:0015179">
    <property type="term" value="F:L-amino acid transmembrane transporter activity"/>
    <property type="evidence" value="ECO:0007669"/>
    <property type="project" value="TreeGrafter"/>
</dbReference>
<feature type="transmembrane region" description="Helical" evidence="6">
    <location>
        <begin position="296"/>
        <end position="323"/>
    </location>
</feature>
<reference evidence="7" key="1">
    <citation type="submission" date="2021-03" db="EMBL/GenBank/DDBJ databases">
        <title>Revisited historic fungal species revealed as producer of novel bioactive compounds through whole genome sequencing and comparative genomics.</title>
        <authorList>
            <person name="Vignolle G.A."/>
            <person name="Hochenegger N."/>
            <person name="Mach R.L."/>
            <person name="Mach-Aigner A.R."/>
            <person name="Javad Rahimi M."/>
            <person name="Salim K.A."/>
            <person name="Chan C.M."/>
            <person name="Lim L.B.L."/>
            <person name="Cai F."/>
            <person name="Druzhinina I.S."/>
            <person name="U'Ren J.M."/>
            <person name="Derntl C."/>
        </authorList>
    </citation>
    <scope>NUCLEOTIDE SEQUENCE</scope>
    <source>
        <strain evidence="7">TUCIM 5799</strain>
    </source>
</reference>
<comment type="caution">
    <text evidence="7">The sequence shown here is derived from an EMBL/GenBank/DDBJ whole genome shotgun (WGS) entry which is preliminary data.</text>
</comment>
<dbReference type="Pfam" id="PF13520">
    <property type="entry name" value="AA_permease_2"/>
    <property type="match status" value="1"/>
</dbReference>
<sequence>MSSWRRPFSRRSAEQSENSSGPESSGQSTGDVKFVGEAGGNDAPPTYQEAGGAPVESISPLGYDVGPITILFLNISMMIGTGVYSTPSAILKGTGSVGLSMIFWVLGGIISLASAAVYLEYTSYFPSRSGSEVVYLEQAYPKPRFFFPTTFAIQRVILSFRSSNAIVLANYLFAISGTAGTDWQIKGVALAGYTVAFLAVVFHTRASYLLSNTIGVVKLVTLIFVAITGLVVLGGHTTVHNPTDNFKNAFVGAPTPYGLTNALYRIIFSYGGYNNAFNVVNEIKNPVKSIKRNGTLAIVVVTILYVLANVAYVASASLFFTAVFGSSNAVRGLNFLIALSSFGNLIAVMLGAARMLRECGRQGVLPWPKLWASTRPFGTPFAPYLLDWGLTMIVILAIPTGDAFNFVSDLAVLPNAAFNLMMAIGLLIVRWKRNKANLPKPQFKAWLPVVMFNILVQLYLVVMPWYPPAGGKGDVSFWYGTYVVTGIGILLACGVYYFVWVKVIPHWRGYRLRQELISLDDGAQTHNLVKVPVDELAEWDATHDSTGRQTTRESLTERGVEKDIVETKVSHTVV</sequence>
<feature type="transmembrane region" description="Helical" evidence="6">
    <location>
        <begin position="185"/>
        <end position="203"/>
    </location>
</feature>
<feature type="transmembrane region" description="Helical" evidence="6">
    <location>
        <begin position="377"/>
        <end position="398"/>
    </location>
</feature>
<accession>A0A9P9WIV1</accession>
<dbReference type="EMBL" id="JAFIMR010000021">
    <property type="protein sequence ID" value="KAI1865724.1"/>
    <property type="molecule type" value="Genomic_DNA"/>
</dbReference>
<feature type="transmembrane region" description="Helical" evidence="6">
    <location>
        <begin position="410"/>
        <end position="431"/>
    </location>
</feature>
<keyword evidence="4 6" id="KW-0472">Membrane</keyword>
<feature type="transmembrane region" description="Helical" evidence="6">
    <location>
        <begin position="65"/>
        <end position="85"/>
    </location>
</feature>
<feature type="transmembrane region" description="Helical" evidence="6">
    <location>
        <begin position="209"/>
        <end position="233"/>
    </location>
</feature>
<evidence type="ECO:0000256" key="1">
    <source>
        <dbReference type="ARBA" id="ARBA00004141"/>
    </source>
</evidence>
<dbReference type="PANTHER" id="PTHR11785:SF353">
    <property type="entry name" value="METHIONINE TRANSPORTER (EUROFUNG)"/>
    <property type="match status" value="1"/>
</dbReference>
<feature type="transmembrane region" description="Helical" evidence="6">
    <location>
        <begin position="443"/>
        <end position="466"/>
    </location>
</feature>
<evidence type="ECO:0000256" key="4">
    <source>
        <dbReference type="ARBA" id="ARBA00023136"/>
    </source>
</evidence>
<evidence type="ECO:0000256" key="2">
    <source>
        <dbReference type="ARBA" id="ARBA00022692"/>
    </source>
</evidence>
<evidence type="ECO:0000256" key="5">
    <source>
        <dbReference type="SAM" id="MobiDB-lite"/>
    </source>
</evidence>
<dbReference type="GO" id="GO:0016020">
    <property type="term" value="C:membrane"/>
    <property type="evidence" value="ECO:0007669"/>
    <property type="project" value="UniProtKB-SubCell"/>
</dbReference>
<evidence type="ECO:0008006" key="9">
    <source>
        <dbReference type="Google" id="ProtNLM"/>
    </source>
</evidence>
<feature type="region of interest" description="Disordered" evidence="5">
    <location>
        <begin position="1"/>
        <end position="51"/>
    </location>
</feature>
<evidence type="ECO:0000313" key="8">
    <source>
        <dbReference type="Proteomes" id="UP000829685"/>
    </source>
</evidence>
<feature type="transmembrane region" description="Helical" evidence="6">
    <location>
        <begin position="478"/>
        <end position="501"/>
    </location>
</feature>
<feature type="transmembrane region" description="Helical" evidence="6">
    <location>
        <begin position="335"/>
        <end position="356"/>
    </location>
</feature>
<dbReference type="Proteomes" id="UP000829685">
    <property type="component" value="Unassembled WGS sequence"/>
</dbReference>
<organism evidence="7 8">
    <name type="scientific">Neoarthrinium moseri</name>
    <dbReference type="NCBI Taxonomy" id="1658444"/>
    <lineage>
        <taxon>Eukaryota</taxon>
        <taxon>Fungi</taxon>
        <taxon>Dikarya</taxon>
        <taxon>Ascomycota</taxon>
        <taxon>Pezizomycotina</taxon>
        <taxon>Sordariomycetes</taxon>
        <taxon>Xylariomycetidae</taxon>
        <taxon>Amphisphaeriales</taxon>
        <taxon>Apiosporaceae</taxon>
        <taxon>Neoarthrinium</taxon>
    </lineage>
</organism>
<protein>
    <recommendedName>
        <fullName evidence="9">High affinity methionine permease</fullName>
    </recommendedName>
</protein>
<feature type="transmembrane region" description="Helical" evidence="6">
    <location>
        <begin position="97"/>
        <end position="119"/>
    </location>
</feature>
<keyword evidence="8" id="KW-1185">Reference proteome</keyword>
<dbReference type="PANTHER" id="PTHR11785">
    <property type="entry name" value="AMINO ACID TRANSPORTER"/>
    <property type="match status" value="1"/>
</dbReference>